<comment type="caution">
    <text evidence="4">The sequence shown here is derived from an EMBL/GenBank/DDBJ whole genome shotgun (WGS) entry which is preliminary data.</text>
</comment>
<dbReference type="PANTHER" id="PTHR30373:SF2">
    <property type="entry name" value="UPF0603 PROTEIN YGCG"/>
    <property type="match status" value="1"/>
</dbReference>
<gene>
    <name evidence="4" type="ORF">H6B30_01595</name>
</gene>
<feature type="domain" description="TPM" evidence="3">
    <location>
        <begin position="44"/>
        <end position="167"/>
    </location>
</feature>
<proteinExistence type="predicted"/>
<dbReference type="PANTHER" id="PTHR30373">
    <property type="entry name" value="UPF0603 PROTEIN YGCG"/>
    <property type="match status" value="1"/>
</dbReference>
<keyword evidence="1" id="KW-0472">Membrane</keyword>
<keyword evidence="1" id="KW-1133">Transmembrane helix</keyword>
<dbReference type="Proteomes" id="UP000764045">
    <property type="component" value="Unassembled WGS sequence"/>
</dbReference>
<reference evidence="4 5" key="1">
    <citation type="journal article" date="2021" name="Sci. Rep.">
        <title>The distribution of antibiotic resistance genes in chicken gut microbiota commensals.</title>
        <authorList>
            <person name="Juricova H."/>
            <person name="Matiasovicova J."/>
            <person name="Kubasova T."/>
            <person name="Cejkova D."/>
            <person name="Rychlik I."/>
        </authorList>
    </citation>
    <scope>NUCLEOTIDE SEQUENCE [LARGE SCALE GENOMIC DNA]</scope>
    <source>
        <strain evidence="4 5">An819</strain>
    </source>
</reference>
<dbReference type="AlphaFoldDB" id="A0A938WKG9"/>
<accession>A0A938WKG9</accession>
<dbReference type="InterPro" id="IPR007621">
    <property type="entry name" value="TPM_dom"/>
</dbReference>
<keyword evidence="5" id="KW-1185">Reference proteome</keyword>
<dbReference type="Pfam" id="PF04536">
    <property type="entry name" value="TPM_phosphatase"/>
    <property type="match status" value="1"/>
</dbReference>
<feature type="transmembrane region" description="Helical" evidence="1">
    <location>
        <begin position="185"/>
        <end position="205"/>
    </location>
</feature>
<organism evidence="4 5">
    <name type="scientific">Marseilla massiliensis</name>
    <dbReference type="NCBI Taxonomy" id="1841864"/>
    <lineage>
        <taxon>Bacteria</taxon>
        <taxon>Pseudomonadati</taxon>
        <taxon>Bacteroidota</taxon>
        <taxon>Bacteroidia</taxon>
        <taxon>Bacteroidales</taxon>
        <taxon>Prevotellaceae</taxon>
        <taxon>Marseilla</taxon>
    </lineage>
</organism>
<dbReference type="Gene3D" id="3.10.310.50">
    <property type="match status" value="1"/>
</dbReference>
<keyword evidence="1" id="KW-0812">Transmembrane</keyword>
<dbReference type="RefSeq" id="WP_205107246.1">
    <property type="nucleotide sequence ID" value="NZ_CAWUJD010000001.1"/>
</dbReference>
<evidence type="ECO:0000256" key="1">
    <source>
        <dbReference type="SAM" id="Phobius"/>
    </source>
</evidence>
<sequence>MRRLTLFFILAFAIVAAAWAQEPGRAYTVETVPNVHVHDARRYVADPAGLMSAAARDTIDAMFGRLEASTGIEVAVVVLPSIGGQAPFDFAQSLFRHWGIGKGDSNNGLLILYVADQRSIRMHTGYGIEGFLTDAKCKRIQSQLMVPAFRRGDINGGMVAGAKAVCAVLDGTMQPDGRQDNGSDIAALVMLLGIVVFVLYMSGVFGQRKKRCPYCGKRALNIMSRDRYRAINGHLMRKDVYVCGKCGRIKVDETDEGDGDDRGGGLHSFLTGMLLGSLLNGGRGGSGGVGGGFSGGSFGGGDSGGGGSESNW</sequence>
<dbReference type="EMBL" id="JACJJL010000002">
    <property type="protein sequence ID" value="MBM6660457.1"/>
    <property type="molecule type" value="Genomic_DNA"/>
</dbReference>
<feature type="signal peptide" evidence="2">
    <location>
        <begin position="1"/>
        <end position="20"/>
    </location>
</feature>
<evidence type="ECO:0000259" key="3">
    <source>
        <dbReference type="Pfam" id="PF04536"/>
    </source>
</evidence>
<name>A0A938WKG9_9BACT</name>
<evidence type="ECO:0000313" key="4">
    <source>
        <dbReference type="EMBL" id="MBM6660457.1"/>
    </source>
</evidence>
<evidence type="ECO:0000313" key="5">
    <source>
        <dbReference type="Proteomes" id="UP000764045"/>
    </source>
</evidence>
<evidence type="ECO:0000256" key="2">
    <source>
        <dbReference type="SAM" id="SignalP"/>
    </source>
</evidence>
<keyword evidence="2" id="KW-0732">Signal</keyword>
<feature type="chain" id="PRO_5037727287" evidence="2">
    <location>
        <begin position="21"/>
        <end position="312"/>
    </location>
</feature>
<protein>
    <submittedName>
        <fullName evidence="4">TPM domain-containing protein</fullName>
    </submittedName>
</protein>